<keyword evidence="8" id="KW-0375">Hydrogen ion transport</keyword>
<comment type="caution">
    <text evidence="10">The sequence shown here is derived from an EMBL/GenBank/DDBJ whole genome shotgun (WGS) entry which is preliminary data.</text>
</comment>
<dbReference type="Pfam" id="PF01496">
    <property type="entry name" value="V_ATPase_I"/>
    <property type="match status" value="1"/>
</dbReference>
<keyword evidence="11" id="KW-1185">Reference proteome</keyword>
<organism evidence="10 11">
    <name type="scientific">Strigomonas culicis</name>
    <dbReference type="NCBI Taxonomy" id="28005"/>
    <lineage>
        <taxon>Eukaryota</taxon>
        <taxon>Discoba</taxon>
        <taxon>Euglenozoa</taxon>
        <taxon>Kinetoplastea</taxon>
        <taxon>Metakinetoplastina</taxon>
        <taxon>Trypanosomatida</taxon>
        <taxon>Trypanosomatidae</taxon>
        <taxon>Strigomonadinae</taxon>
        <taxon>Strigomonas</taxon>
    </lineage>
</organism>
<feature type="transmembrane region" description="Helical" evidence="8">
    <location>
        <begin position="222"/>
        <end position="243"/>
    </location>
</feature>
<protein>
    <recommendedName>
        <fullName evidence="8">V-type proton ATPase subunit a</fullName>
    </recommendedName>
</protein>
<reference evidence="10 11" key="1">
    <citation type="journal article" date="2013" name="PLoS ONE">
        <title>Predicting the Proteins of Angomonas deanei, Strigomonas culicis and Their Respective Endosymbionts Reveals New Aspects of the Trypanosomatidae Family.</title>
        <authorList>
            <person name="Motta M.C."/>
            <person name="Martins A.C."/>
            <person name="de Souza S.S."/>
            <person name="Catta-Preta C.M."/>
            <person name="Silva R."/>
            <person name="Klein C.C."/>
            <person name="de Almeida L.G."/>
            <person name="de Lima Cunha O."/>
            <person name="Ciapina L.P."/>
            <person name="Brocchi M."/>
            <person name="Colabardini A.C."/>
            <person name="de Araujo Lima B."/>
            <person name="Machado C.R."/>
            <person name="de Almeida Soares C.M."/>
            <person name="Probst C.M."/>
            <person name="de Menezes C.B."/>
            <person name="Thompson C.E."/>
            <person name="Bartholomeu D.C."/>
            <person name="Gradia D.F."/>
            <person name="Pavoni D.P."/>
            <person name="Grisard E.C."/>
            <person name="Fantinatti-Garboggini F."/>
            <person name="Marchini F.K."/>
            <person name="Rodrigues-Luiz G.F."/>
            <person name="Wagner G."/>
            <person name="Goldman G.H."/>
            <person name="Fietto J.L."/>
            <person name="Elias M.C."/>
            <person name="Goldman M.H."/>
            <person name="Sagot M.F."/>
            <person name="Pereira M."/>
            <person name="Stoco P.H."/>
            <person name="de Mendonca-Neto R.P."/>
            <person name="Teixeira S.M."/>
            <person name="Maciel T.E."/>
            <person name="de Oliveira Mendes T.A."/>
            <person name="Urmenyi T.P."/>
            <person name="de Souza W."/>
            <person name="Schenkman S."/>
            <person name="de Vasconcelos A.T."/>
        </authorList>
    </citation>
    <scope>NUCLEOTIDE SEQUENCE [LARGE SCALE GENOMIC DNA]</scope>
</reference>
<dbReference type="Proteomes" id="UP000015354">
    <property type="component" value="Unassembled WGS sequence"/>
</dbReference>
<dbReference type="EMBL" id="ATMH01001377">
    <property type="protein sequence ID" value="EPY34725.1"/>
    <property type="molecule type" value="Genomic_DNA"/>
</dbReference>
<evidence type="ECO:0000256" key="2">
    <source>
        <dbReference type="ARBA" id="ARBA00009904"/>
    </source>
</evidence>
<evidence type="ECO:0000256" key="4">
    <source>
        <dbReference type="ARBA" id="ARBA00022692"/>
    </source>
</evidence>
<feature type="transmembrane region" description="Helical" evidence="8">
    <location>
        <begin position="495"/>
        <end position="524"/>
    </location>
</feature>
<keyword evidence="5 8" id="KW-1133">Transmembrane helix</keyword>
<evidence type="ECO:0000256" key="8">
    <source>
        <dbReference type="RuleBase" id="RU361189"/>
    </source>
</evidence>
<dbReference type="GO" id="GO:0016471">
    <property type="term" value="C:vacuolar proton-transporting V-type ATPase complex"/>
    <property type="evidence" value="ECO:0007669"/>
    <property type="project" value="TreeGrafter"/>
</dbReference>
<dbReference type="AlphaFoldDB" id="S9WG69"/>
<feature type="transmembrane region" description="Helical" evidence="8">
    <location>
        <begin position="92"/>
        <end position="116"/>
    </location>
</feature>
<keyword evidence="6 8" id="KW-0406">Ion transport</keyword>
<evidence type="ECO:0000313" key="10">
    <source>
        <dbReference type="EMBL" id="EPY34725.1"/>
    </source>
</evidence>
<evidence type="ECO:0000256" key="3">
    <source>
        <dbReference type="ARBA" id="ARBA00022448"/>
    </source>
</evidence>
<keyword evidence="4 8" id="KW-0812">Transmembrane</keyword>
<dbReference type="GO" id="GO:0033179">
    <property type="term" value="C:proton-transporting V-type ATPase, V0 domain"/>
    <property type="evidence" value="ECO:0007669"/>
    <property type="project" value="InterPro"/>
</dbReference>
<proteinExistence type="inferred from homology"/>
<feature type="transmembrane region" description="Helical" evidence="8">
    <location>
        <begin position="137"/>
        <end position="154"/>
    </location>
</feature>
<comment type="subcellular location">
    <subcellularLocation>
        <location evidence="1">Membrane</location>
        <topology evidence="1">Multi-pass membrane protein</topology>
    </subcellularLocation>
</comment>
<evidence type="ECO:0000256" key="6">
    <source>
        <dbReference type="ARBA" id="ARBA00023065"/>
    </source>
</evidence>
<evidence type="ECO:0000256" key="7">
    <source>
        <dbReference type="ARBA" id="ARBA00023136"/>
    </source>
</evidence>
<name>S9WG69_9TRYP</name>
<dbReference type="PANTHER" id="PTHR11629:SF63">
    <property type="entry name" value="V-TYPE PROTON ATPASE SUBUNIT A"/>
    <property type="match status" value="1"/>
</dbReference>
<gene>
    <name evidence="10" type="ORF">STCU_01377</name>
</gene>
<feature type="transmembrane region" description="Helical" evidence="8">
    <location>
        <begin position="317"/>
        <end position="341"/>
    </location>
</feature>
<dbReference type="GO" id="GO:0046961">
    <property type="term" value="F:proton-transporting ATPase activity, rotational mechanism"/>
    <property type="evidence" value="ECO:0007669"/>
    <property type="project" value="InterPro"/>
</dbReference>
<evidence type="ECO:0000256" key="9">
    <source>
        <dbReference type="SAM" id="MobiDB-lite"/>
    </source>
</evidence>
<comment type="similarity">
    <text evidence="2 8">Belongs to the V-ATPase 116 kDa subunit family.</text>
</comment>
<comment type="function">
    <text evidence="8">Essential component of the vacuolar proton pump (V-ATPase), a multimeric enzyme that catalyzes the translocation of protons across the membranes. Required for assembly and activity of the V-ATPase.</text>
</comment>
<dbReference type="GO" id="GO:0007035">
    <property type="term" value="P:vacuolar acidification"/>
    <property type="evidence" value="ECO:0007669"/>
    <property type="project" value="TreeGrafter"/>
</dbReference>
<dbReference type="InterPro" id="IPR002490">
    <property type="entry name" value="V-ATPase_116kDa_su"/>
</dbReference>
<feature type="transmembrane region" description="Helical" evidence="8">
    <location>
        <begin position="255"/>
        <end position="279"/>
    </location>
</feature>
<keyword evidence="3 8" id="KW-0813">Transport</keyword>
<feature type="region of interest" description="Disordered" evidence="9">
    <location>
        <begin position="374"/>
        <end position="397"/>
    </location>
</feature>
<sequence>MNLCAVSGATCTASVWIPCRYESMLEQALHEAVYASGEVHSIITRHVHQTRPPTYYETNKFTSSFQSIVDSYGMARYKEVNPGVFTIITFPYLFGIMYGDIGHGILLLCISLFFIYKERSWTGQPLNEIIGMIFGGRYLLLLMSLFATYMGFLYNDFFGFSVNIFKSGYTWPSLETRNKSEHTMYPSNPNGLPSVKPPHVYVFGLDVAWAETENKLEFYNSVKMKCAVVVGVTQMFAGVILSLNNHIYNKDWLRIAFLTVPEFLFLLVTFGYMSILIIVKWCTTWESTHDAPSLLETMTNFFLQPTSLSNPLFAGQMGLQIFFLLVALLMVPLMLCGMPVIEYRKYQRYLARQRNGFPHLDVMRNDTAIPAQRTTARQEPVASGYDAQQTEGPQTELVSDGDANLSDAFNDEAVDIIGEQLEGDDKDHEKYADFEFSEVIIHYVIHTIEYVLSSVSNTASYLRLWALSLAHAQLSEVFFNFALVKLLSSDSTGILVGFGVLAWLGATLAVLVGMEALSAFLHALRLHWVEFQNKFYIGDGIPLEPLDLCS</sequence>
<evidence type="ECO:0000256" key="1">
    <source>
        <dbReference type="ARBA" id="ARBA00004141"/>
    </source>
</evidence>
<dbReference type="GO" id="GO:0051117">
    <property type="term" value="F:ATPase binding"/>
    <property type="evidence" value="ECO:0007669"/>
    <property type="project" value="TreeGrafter"/>
</dbReference>
<feature type="compositionally biased region" description="Polar residues" evidence="9">
    <location>
        <begin position="386"/>
        <end position="397"/>
    </location>
</feature>
<dbReference type="OrthoDB" id="10264220at2759"/>
<accession>S9WG69</accession>
<evidence type="ECO:0000256" key="5">
    <source>
        <dbReference type="ARBA" id="ARBA00022989"/>
    </source>
</evidence>
<keyword evidence="7 8" id="KW-0472">Membrane</keyword>
<evidence type="ECO:0000313" key="11">
    <source>
        <dbReference type="Proteomes" id="UP000015354"/>
    </source>
</evidence>
<dbReference type="PANTHER" id="PTHR11629">
    <property type="entry name" value="VACUOLAR PROTON ATPASES"/>
    <property type="match status" value="1"/>
</dbReference>